<evidence type="ECO:0000313" key="2">
    <source>
        <dbReference type="EMBL" id="RCI70817.1"/>
    </source>
</evidence>
<sequence length="170" mass="18575">MYDWWVLQLAKLSVSRKLMVGFGVLLALLLLVVISSNRTLTHQTALSEQLAEVASLMEQTQQAEQGRLAFEAGSDPRQAEQVRQTLAGMLQRLQALRDSELDPAALAHQTEAIEAYRKAFDDLAAADQQRSAARGVLVGTAQQALDSFARLEELMDASLAQQAGDPQALQ</sequence>
<feature type="non-terminal residue" evidence="2">
    <location>
        <position position="170"/>
    </location>
</feature>
<dbReference type="Proteomes" id="UP000253594">
    <property type="component" value="Unassembled WGS sequence"/>
</dbReference>
<proteinExistence type="predicted"/>
<evidence type="ECO:0000259" key="1">
    <source>
        <dbReference type="Pfam" id="PF16591"/>
    </source>
</evidence>
<protein>
    <submittedName>
        <fullName evidence="2">Methyl-accepting chemotaxis protein</fullName>
    </submittedName>
</protein>
<name>A0A367M013_PSEAI</name>
<dbReference type="Pfam" id="PF16591">
    <property type="entry name" value="HBM"/>
    <property type="match status" value="1"/>
</dbReference>
<dbReference type="Gene3D" id="1.20.1440.210">
    <property type="match status" value="1"/>
</dbReference>
<dbReference type="AlphaFoldDB" id="A0A367M013"/>
<feature type="domain" description="HBM" evidence="1">
    <location>
        <begin position="47"/>
        <end position="161"/>
    </location>
</feature>
<gene>
    <name evidence="2" type="ORF">DT376_32500</name>
</gene>
<dbReference type="InterPro" id="IPR032255">
    <property type="entry name" value="HBM"/>
</dbReference>
<evidence type="ECO:0000313" key="3">
    <source>
        <dbReference type="Proteomes" id="UP000253594"/>
    </source>
</evidence>
<dbReference type="EMBL" id="QORE01001809">
    <property type="protein sequence ID" value="RCI70817.1"/>
    <property type="molecule type" value="Genomic_DNA"/>
</dbReference>
<reference evidence="2 3" key="1">
    <citation type="submission" date="2018-07" db="EMBL/GenBank/DDBJ databases">
        <title>Mechanisms of high-level aminoglycoside resistance among Gram-negative pathogens in Brazil.</title>
        <authorList>
            <person name="Ballaben A.S."/>
            <person name="Darini A.L.C."/>
            <person name="Doi Y."/>
        </authorList>
    </citation>
    <scope>NUCLEOTIDE SEQUENCE [LARGE SCALE GENOMIC DNA]</scope>
    <source>
        <strain evidence="2 3">B2-305</strain>
    </source>
</reference>
<organism evidence="2 3">
    <name type="scientific">Pseudomonas aeruginosa</name>
    <dbReference type="NCBI Taxonomy" id="287"/>
    <lineage>
        <taxon>Bacteria</taxon>
        <taxon>Pseudomonadati</taxon>
        <taxon>Pseudomonadota</taxon>
        <taxon>Gammaproteobacteria</taxon>
        <taxon>Pseudomonadales</taxon>
        <taxon>Pseudomonadaceae</taxon>
        <taxon>Pseudomonas</taxon>
    </lineage>
</organism>
<comment type="caution">
    <text evidence="2">The sequence shown here is derived from an EMBL/GenBank/DDBJ whole genome shotgun (WGS) entry which is preliminary data.</text>
</comment>
<accession>A0A367M013</accession>